<dbReference type="OrthoDB" id="10251848at2759"/>
<dbReference type="FunFam" id="3.30.70.330:FF:000502">
    <property type="entry name" value="Pre-mRNA-splicing factor cwc2, putative"/>
    <property type="match status" value="1"/>
</dbReference>
<dbReference type="Gene3D" id="3.30.70.330">
    <property type="match status" value="1"/>
</dbReference>
<dbReference type="GO" id="GO:0071007">
    <property type="term" value="C:U2-type catalytic step 2 spliceosome"/>
    <property type="evidence" value="ECO:0007669"/>
    <property type="project" value="TreeGrafter"/>
</dbReference>
<dbReference type="InterPro" id="IPR034181">
    <property type="entry name" value="Cwc2_RRM"/>
</dbReference>
<evidence type="ECO:0000256" key="4">
    <source>
        <dbReference type="PROSITE-ProRule" id="PRU00176"/>
    </source>
</evidence>
<dbReference type="PANTHER" id="PTHR14089:SF2">
    <property type="entry name" value="PRE-MRNA-SPLICING FACTOR CWC2"/>
    <property type="match status" value="1"/>
</dbReference>
<dbReference type="PROSITE" id="PS50102">
    <property type="entry name" value="RRM"/>
    <property type="match status" value="1"/>
</dbReference>
<evidence type="ECO:0000313" key="8">
    <source>
        <dbReference type="Proteomes" id="UP000002748"/>
    </source>
</evidence>
<accession>J6F6Q6</accession>
<evidence type="ECO:0000256" key="2">
    <source>
        <dbReference type="ARBA" id="ARBA00022884"/>
    </source>
</evidence>
<feature type="compositionally biased region" description="Gly residues" evidence="5">
    <location>
        <begin position="205"/>
        <end position="216"/>
    </location>
</feature>
<dbReference type="Proteomes" id="UP000002748">
    <property type="component" value="Unassembled WGS sequence"/>
</dbReference>
<dbReference type="GO" id="GO:0000974">
    <property type="term" value="C:Prp19 complex"/>
    <property type="evidence" value="ECO:0007669"/>
    <property type="project" value="TreeGrafter"/>
</dbReference>
<keyword evidence="1" id="KW-0507">mRNA processing</keyword>
<dbReference type="GO" id="GO:0008380">
    <property type="term" value="P:RNA splicing"/>
    <property type="evidence" value="ECO:0007669"/>
    <property type="project" value="UniProtKB-KW"/>
</dbReference>
<dbReference type="GO" id="GO:0071006">
    <property type="term" value="C:U2-type catalytic step 1 spliceosome"/>
    <property type="evidence" value="ECO:0007669"/>
    <property type="project" value="TreeGrafter"/>
</dbReference>
<proteinExistence type="predicted"/>
<protein>
    <submittedName>
        <fullName evidence="7">Nuclear mRNA splicing, via spliceosome-related protein</fullName>
    </submittedName>
</protein>
<dbReference type="GO" id="GO:0036002">
    <property type="term" value="F:pre-mRNA binding"/>
    <property type="evidence" value="ECO:0007669"/>
    <property type="project" value="TreeGrafter"/>
</dbReference>
<dbReference type="AlphaFoldDB" id="J6F6Q6"/>
<dbReference type="GeneID" id="25991303"/>
<feature type="region of interest" description="Disordered" evidence="5">
    <location>
        <begin position="187"/>
        <end position="216"/>
    </location>
</feature>
<dbReference type="EMBL" id="ALBS01000077">
    <property type="protein sequence ID" value="EJT50997.1"/>
    <property type="molecule type" value="Genomic_DNA"/>
</dbReference>
<reference evidence="7 8" key="1">
    <citation type="journal article" date="2012" name="Eukaryot. Cell">
        <title>Draft genome sequence of CBS 2479, the standard type strain of Trichosporon asahii.</title>
        <authorList>
            <person name="Yang R.Y."/>
            <person name="Li H.T."/>
            <person name="Zhu H."/>
            <person name="Zhou G.P."/>
            <person name="Wang M."/>
            <person name="Wang L."/>
        </authorList>
    </citation>
    <scope>NUCLEOTIDE SEQUENCE [LARGE SCALE GENOMIC DNA]</scope>
    <source>
        <strain evidence="8">ATCC 90039 / CBS 2479 / JCM 2466 / KCTC 7840 / NCYC 2677 / UAMH 7654</strain>
    </source>
</reference>
<keyword evidence="1" id="KW-0747">Spliceosome</keyword>
<dbReference type="SUPFAM" id="SSF54928">
    <property type="entry name" value="RNA-binding domain, RBD"/>
    <property type="match status" value="1"/>
</dbReference>
<dbReference type="SMART" id="SM00360">
    <property type="entry name" value="RRM"/>
    <property type="match status" value="1"/>
</dbReference>
<feature type="domain" description="RRM" evidence="6">
    <location>
        <begin position="12"/>
        <end position="89"/>
    </location>
</feature>
<dbReference type="InterPro" id="IPR012677">
    <property type="entry name" value="Nucleotide-bd_a/b_plait_sf"/>
</dbReference>
<evidence type="ECO:0000256" key="1">
    <source>
        <dbReference type="ARBA" id="ARBA00022728"/>
    </source>
</evidence>
<evidence type="ECO:0000256" key="3">
    <source>
        <dbReference type="ARBA" id="ARBA00023187"/>
    </source>
</evidence>
<dbReference type="RefSeq" id="XP_014182278.1">
    <property type="nucleotide sequence ID" value="XM_014326803.1"/>
</dbReference>
<keyword evidence="2 4" id="KW-0694">RNA-binding</keyword>
<comment type="caution">
    <text evidence="7">The sequence shown here is derived from an EMBL/GenBank/DDBJ whole genome shotgun (WGS) entry which is preliminary data.</text>
</comment>
<organism evidence="7 8">
    <name type="scientific">Trichosporon asahii var. asahii (strain ATCC 90039 / CBS 2479 / JCM 2466 / KCTC 7840 / NBRC 103889/ NCYC 2677 / UAMH 7654)</name>
    <name type="common">Yeast</name>
    <dbReference type="NCBI Taxonomy" id="1186058"/>
    <lineage>
        <taxon>Eukaryota</taxon>
        <taxon>Fungi</taxon>
        <taxon>Dikarya</taxon>
        <taxon>Basidiomycota</taxon>
        <taxon>Agaricomycotina</taxon>
        <taxon>Tremellomycetes</taxon>
        <taxon>Trichosporonales</taxon>
        <taxon>Trichosporonaceae</taxon>
        <taxon>Trichosporon</taxon>
    </lineage>
</organism>
<dbReference type="Pfam" id="PF00076">
    <property type="entry name" value="RRM_1"/>
    <property type="match status" value="1"/>
</dbReference>
<evidence type="ECO:0000313" key="7">
    <source>
        <dbReference type="EMBL" id="EJT50997.1"/>
    </source>
</evidence>
<dbReference type="GO" id="GO:0017070">
    <property type="term" value="F:U6 snRNA binding"/>
    <property type="evidence" value="ECO:0007669"/>
    <property type="project" value="TreeGrafter"/>
</dbReference>
<dbReference type="KEGG" id="tasa:A1Q1_07791"/>
<dbReference type="InterPro" id="IPR039171">
    <property type="entry name" value="Cwc2/Slt11"/>
</dbReference>
<dbReference type="VEuPathDB" id="FungiDB:A1Q1_07791"/>
<dbReference type="InterPro" id="IPR035979">
    <property type="entry name" value="RBD_domain_sf"/>
</dbReference>
<dbReference type="HOGENOM" id="CLU_1092170_0_0_1"/>
<feature type="region of interest" description="Disordered" evidence="5">
    <location>
        <begin position="141"/>
        <end position="172"/>
    </location>
</feature>
<dbReference type="PANTHER" id="PTHR14089">
    <property type="entry name" value="PRE-MRNA-SPLICING FACTOR RBM22"/>
    <property type="match status" value="1"/>
</dbReference>
<name>J6F6Q6_TRIAS</name>
<dbReference type="InterPro" id="IPR000504">
    <property type="entry name" value="RRM_dom"/>
</dbReference>
<dbReference type="CDD" id="cd12360">
    <property type="entry name" value="RRM_cwf2"/>
    <property type="match status" value="1"/>
</dbReference>
<keyword evidence="3" id="KW-0508">mRNA splicing</keyword>
<evidence type="ECO:0000256" key="5">
    <source>
        <dbReference type="SAM" id="MobiDB-lite"/>
    </source>
</evidence>
<evidence type="ECO:0000259" key="6">
    <source>
        <dbReference type="PROSITE" id="PS50102"/>
    </source>
</evidence>
<sequence>MGGVGSFNRSNRTLYIGKMHESPDKDQSKETLLRHFGEWGKIDKWNILYNRGIAFVSYTHEANAQFAKEAMQCQSMDMDEILNVRWATEDPNPGGKAAEDKRIAQEGRKVIASKLDDNLIEASQTLRALEDGDIDDLYEIEQQPEVSEDTRPAKRSKAEDGKPAPKAGLLGGDTLENIKYYAELARKQAEEDRTRKVPAKAGMGLLSGYGSGDDSD</sequence>
<gene>
    <name evidence="7" type="ORF">A1Q1_07791</name>
</gene>
<feature type="compositionally biased region" description="Basic and acidic residues" evidence="5">
    <location>
        <begin position="148"/>
        <end position="163"/>
    </location>
</feature>